<dbReference type="AlphaFoldDB" id="W9STN3"/>
<dbReference type="GO" id="GO:0051455">
    <property type="term" value="P:spindle attachment to meiosis I kinetochore"/>
    <property type="evidence" value="ECO:0007669"/>
    <property type="project" value="TreeGrafter"/>
</dbReference>
<feature type="compositionally biased region" description="Acidic residues" evidence="4">
    <location>
        <begin position="735"/>
        <end position="747"/>
    </location>
</feature>
<accession>W9STN3</accession>
<evidence type="ECO:0000256" key="1">
    <source>
        <dbReference type="ARBA" id="ARBA00004123"/>
    </source>
</evidence>
<comment type="similarity">
    <text evidence="2">Belongs to the CENP-C/MIF2 family.</text>
</comment>
<sequence>MVTDDRFSDFVDPLENYSGLSLFPKTFEVIHASNSDDLDGQLQAIHNHLKSLFAGFRLLEACYFILLGVNSLIWAGALRSPDKLREQANKILDGNSKSLNTKTTSDLAPMGKNEALPALPKVNPRERRPALNRKRARFSLKPNSSHPAVSSEPALDLKKLKNPEEFFMAYERHENAKREILKQIGGNLSDSEQQNTSLIERPRRPGMLGHDKRRSIKYKHLYSCEDSETGKNVPSSQERNDSSILSPIYHSSQEETEQGFTSQETELVGSISKEDHKVDEILDQLLSYNCEDLDGDGVLNILQEHLQIKPVELEKLQLPDFQEIPKIDLKSSRSGKLPTRSRVLLDVENILKGLSSKTPTKHGPGAESPFSYGASPTPPKSPFASFLLVHQEILRSSLSNDRFSAHDIDQPVRSSSFIESINKEIDFADERRQSEETVFEKDDNVEVAVIDTSKQDGALNVGSSASHVPVDDNIMNNDMVNSVMNDRACERDANGDAQADRTNVEDKVEDAVQETLLPAQSGIEMLNLALDNSNKQSHLGLGAESPFSYGASPTPPKSPFASFLLLNQKNLRSSLSNDRFSAHDIDQPVRSFSFIESINKEIDFADERRQSEETIFEKDDNVEVAMTDTSKQDGALNVGSNASYVPVDGNIMNNDMDNSVMNDRACEHDANGDAQANRTNVEDKVEDAVQGTLLPAQSGLEMMDLALDNSNKQSHLDEPSTASIHDQEDRNPEIPDNDSEQDSEMEEEHPNMPLDKNHKATTQSQKSRKRRKSSQGKSLGGAGTHWESGVRRSTRIRCRPLEYWKGERLLYGRIHRTLPTVIGLKYASPGKGNGALTLKSYVSAEHQDLVELAGLH</sequence>
<dbReference type="STRING" id="981085.W9STN3"/>
<evidence type="ECO:0008006" key="7">
    <source>
        <dbReference type="Google" id="ProtNLM"/>
    </source>
</evidence>
<dbReference type="PANTHER" id="PTHR16684">
    <property type="entry name" value="CENTROMERE PROTEIN C"/>
    <property type="match status" value="1"/>
</dbReference>
<dbReference type="GO" id="GO:0051382">
    <property type="term" value="P:kinetochore assembly"/>
    <property type="evidence" value="ECO:0007669"/>
    <property type="project" value="InterPro"/>
</dbReference>
<dbReference type="GO" id="GO:0051315">
    <property type="term" value="P:attachment of mitotic spindle microtubules to kinetochore"/>
    <property type="evidence" value="ECO:0007669"/>
    <property type="project" value="TreeGrafter"/>
</dbReference>
<evidence type="ECO:0000256" key="4">
    <source>
        <dbReference type="SAM" id="MobiDB-lite"/>
    </source>
</evidence>
<gene>
    <name evidence="5" type="ORF">L484_019452</name>
</gene>
<organism evidence="5 6">
    <name type="scientific">Morus notabilis</name>
    <dbReference type="NCBI Taxonomy" id="981085"/>
    <lineage>
        <taxon>Eukaryota</taxon>
        <taxon>Viridiplantae</taxon>
        <taxon>Streptophyta</taxon>
        <taxon>Embryophyta</taxon>
        <taxon>Tracheophyta</taxon>
        <taxon>Spermatophyta</taxon>
        <taxon>Magnoliopsida</taxon>
        <taxon>eudicotyledons</taxon>
        <taxon>Gunneridae</taxon>
        <taxon>Pentapetalae</taxon>
        <taxon>rosids</taxon>
        <taxon>fabids</taxon>
        <taxon>Rosales</taxon>
        <taxon>Moraceae</taxon>
        <taxon>Moreae</taxon>
        <taxon>Morus</taxon>
    </lineage>
</organism>
<comment type="subcellular location">
    <subcellularLocation>
        <location evidence="1">Nucleus</location>
    </subcellularLocation>
</comment>
<proteinExistence type="inferred from homology"/>
<evidence type="ECO:0000313" key="6">
    <source>
        <dbReference type="Proteomes" id="UP000030645"/>
    </source>
</evidence>
<dbReference type="GO" id="GO:0000776">
    <property type="term" value="C:kinetochore"/>
    <property type="evidence" value="ECO:0007669"/>
    <property type="project" value="InterPro"/>
</dbReference>
<keyword evidence="3" id="KW-0539">Nucleus</keyword>
<dbReference type="EMBL" id="KE346086">
    <property type="protein sequence ID" value="EXC25818.1"/>
    <property type="molecule type" value="Genomic_DNA"/>
</dbReference>
<dbReference type="GO" id="GO:0019237">
    <property type="term" value="F:centromeric DNA binding"/>
    <property type="evidence" value="ECO:0007669"/>
    <property type="project" value="InterPro"/>
</dbReference>
<dbReference type="PANTHER" id="PTHR16684:SF11">
    <property type="entry name" value="CENTROMERE PROTEIN C"/>
    <property type="match status" value="1"/>
</dbReference>
<name>W9STN3_9ROSA</name>
<protein>
    <recommendedName>
        <fullName evidence="7">Centromere protein C</fullName>
    </recommendedName>
</protein>
<evidence type="ECO:0000313" key="5">
    <source>
        <dbReference type="EMBL" id="EXC25818.1"/>
    </source>
</evidence>
<dbReference type="GO" id="GO:0005634">
    <property type="term" value="C:nucleus"/>
    <property type="evidence" value="ECO:0007669"/>
    <property type="project" value="UniProtKB-SubCell"/>
</dbReference>
<dbReference type="eggNOG" id="ENOG502QR44">
    <property type="taxonomic scope" value="Eukaryota"/>
</dbReference>
<dbReference type="Proteomes" id="UP000030645">
    <property type="component" value="Unassembled WGS sequence"/>
</dbReference>
<evidence type="ECO:0000256" key="2">
    <source>
        <dbReference type="ARBA" id="ARBA00010291"/>
    </source>
</evidence>
<dbReference type="InterPro" id="IPR028386">
    <property type="entry name" value="CENP-C/Mif2/cnp3"/>
</dbReference>
<feature type="region of interest" description="Disordered" evidence="4">
    <location>
        <begin position="711"/>
        <end position="790"/>
    </location>
</feature>
<feature type="region of interest" description="Disordered" evidence="4">
    <location>
        <begin position="95"/>
        <end position="117"/>
    </location>
</feature>
<feature type="region of interest" description="Disordered" evidence="4">
    <location>
        <begin position="354"/>
        <end position="376"/>
    </location>
</feature>
<feature type="compositionally biased region" description="Polar residues" evidence="4">
    <location>
        <begin position="95"/>
        <end position="106"/>
    </location>
</feature>
<keyword evidence="6" id="KW-1185">Reference proteome</keyword>
<reference evidence="6" key="1">
    <citation type="submission" date="2013-01" db="EMBL/GenBank/DDBJ databases">
        <title>Draft Genome Sequence of a Mulberry Tree, Morus notabilis C.K. Schneid.</title>
        <authorList>
            <person name="He N."/>
            <person name="Zhao S."/>
        </authorList>
    </citation>
    <scope>NUCLEOTIDE SEQUENCE</scope>
</reference>
<evidence type="ECO:0000256" key="3">
    <source>
        <dbReference type="ARBA" id="ARBA00023242"/>
    </source>
</evidence>